<dbReference type="GO" id="GO:0052689">
    <property type="term" value="F:carboxylic ester hydrolase activity"/>
    <property type="evidence" value="ECO:0007669"/>
    <property type="project" value="UniProtKB-ARBA"/>
</dbReference>
<dbReference type="EMBL" id="CP046056">
    <property type="protein sequence ID" value="QQD23105.1"/>
    <property type="molecule type" value="Genomic_DNA"/>
</dbReference>
<keyword evidence="2" id="KW-0732">Signal</keyword>
<dbReference type="InterPro" id="IPR013736">
    <property type="entry name" value="Xaa-Pro_dipept_C"/>
</dbReference>
<feature type="signal peptide" evidence="2">
    <location>
        <begin position="1"/>
        <end position="21"/>
    </location>
</feature>
<dbReference type="PANTHER" id="PTHR22946">
    <property type="entry name" value="DIENELACTONE HYDROLASE DOMAIN-CONTAINING PROTEIN-RELATED"/>
    <property type="match status" value="1"/>
</dbReference>
<evidence type="ECO:0000313" key="4">
    <source>
        <dbReference type="EMBL" id="QQD23105.1"/>
    </source>
</evidence>
<dbReference type="SUPFAM" id="SSF49785">
    <property type="entry name" value="Galactose-binding domain-like"/>
    <property type="match status" value="1"/>
</dbReference>
<dbReference type="SMART" id="SM00939">
    <property type="entry name" value="PepX_C"/>
    <property type="match status" value="1"/>
</dbReference>
<organism evidence="4 5">
    <name type="scientific">Venatoribacter cucullus</name>
    <dbReference type="NCBI Taxonomy" id="2661630"/>
    <lineage>
        <taxon>Bacteria</taxon>
        <taxon>Pseudomonadati</taxon>
        <taxon>Pseudomonadota</taxon>
        <taxon>Gammaproteobacteria</taxon>
        <taxon>Oceanospirillales</taxon>
        <taxon>Oceanospirillaceae</taxon>
        <taxon>Venatoribacter</taxon>
    </lineage>
</organism>
<dbReference type="Gene3D" id="3.40.50.1820">
    <property type="entry name" value="alpha/beta hydrolase"/>
    <property type="match status" value="1"/>
</dbReference>
<dbReference type="Pfam" id="PF08530">
    <property type="entry name" value="PepX_C"/>
    <property type="match status" value="1"/>
</dbReference>
<dbReference type="Pfam" id="PF02129">
    <property type="entry name" value="Peptidase_S15"/>
    <property type="match status" value="1"/>
</dbReference>
<dbReference type="PANTHER" id="PTHR22946:SF9">
    <property type="entry name" value="POLYKETIDE TRANSFERASE AF380"/>
    <property type="match status" value="1"/>
</dbReference>
<dbReference type="InterPro" id="IPR008979">
    <property type="entry name" value="Galactose-bd-like_sf"/>
</dbReference>
<dbReference type="AlphaFoldDB" id="A0A9X7UUG1"/>
<dbReference type="SUPFAM" id="SSF53474">
    <property type="entry name" value="alpha/beta-Hydrolases"/>
    <property type="match status" value="1"/>
</dbReference>
<name>A0A9X7UUG1_9GAMM</name>
<dbReference type="Gene3D" id="2.60.120.260">
    <property type="entry name" value="Galactose-binding domain-like"/>
    <property type="match status" value="1"/>
</dbReference>
<feature type="domain" description="Xaa-Pro dipeptidyl-peptidase C-terminal" evidence="3">
    <location>
        <begin position="314"/>
        <end position="544"/>
    </location>
</feature>
<dbReference type="KEGG" id="vcw:GJQ55_00835"/>
<gene>
    <name evidence="4" type="ORF">GJQ55_00835</name>
</gene>
<protein>
    <submittedName>
        <fullName evidence="4">Prolyl oligopeptidase family serine peptidase</fullName>
    </submittedName>
</protein>
<evidence type="ECO:0000313" key="5">
    <source>
        <dbReference type="Proteomes" id="UP000596074"/>
    </source>
</evidence>
<keyword evidence="5" id="KW-1185">Reference proteome</keyword>
<sequence>MKKTLLSLCAAGALCLPTAQAQADSALAPALTLVAGILNVGVFPKSDRYTTDDDIVVVANDGTELAANIFVPNQPGLKPAVIFINSWALNEYEYLTEAARFAEEGYVVLSYSTRGFGTSGGLIDTAGPQDMADLSKVIDYLIANYEVDPQRIGTAGISYGAGMSLLGAAHDPRIRAVASLSGWGSLQDALYADQTPRLVWGELLTLSSGLLGNPDPIIEEQWNKVLSGTDVESVYPWTDLRSPLNYVEQINANGTAIYMAQNYGDNLFQPNSVLRLFGQLDVPKHIDLQAGTHAFPEIIGMIGGGNTKVLNNMHRWFAEHLKGETGAMNGQAPVQMKTKLTSNWEGFSDFPLPEARTQTWHLHPRSLFSNGKLDDSPYQNRRVTETRINSLLDSVASTQVPIVAELLEQADVPVTAPMTLLLRNHSVAFDSGRLSSGMKIRGIPQLSMAVEPQHSNLQLVAYLYDVNALGIGTLITHAPVTLPHTTAGKTEQVNLDLVAVSYDIKPGNRLMLVVDTQDLLYAKPAKSYFAADFRFGGNLTSTLSVPVL</sequence>
<feature type="chain" id="PRO_5040735083" evidence="2">
    <location>
        <begin position="22"/>
        <end position="548"/>
    </location>
</feature>
<evidence type="ECO:0000259" key="3">
    <source>
        <dbReference type="SMART" id="SM00939"/>
    </source>
</evidence>
<proteinExistence type="predicted"/>
<dbReference type="InterPro" id="IPR050261">
    <property type="entry name" value="FrsA_esterase"/>
</dbReference>
<dbReference type="RefSeq" id="WP_228345618.1">
    <property type="nucleotide sequence ID" value="NZ_CP046056.1"/>
</dbReference>
<dbReference type="InterPro" id="IPR029058">
    <property type="entry name" value="AB_hydrolase_fold"/>
</dbReference>
<dbReference type="InterPro" id="IPR000383">
    <property type="entry name" value="Xaa-Pro-like_dom"/>
</dbReference>
<accession>A0A9X7UUG1</accession>
<dbReference type="Proteomes" id="UP000596074">
    <property type="component" value="Chromosome"/>
</dbReference>
<evidence type="ECO:0000256" key="2">
    <source>
        <dbReference type="SAM" id="SignalP"/>
    </source>
</evidence>
<reference evidence="4 5" key="1">
    <citation type="submission" date="2019-11" db="EMBL/GenBank/DDBJ databases">
        <title>Venatorbacter sp. nov. a predator of Campylobacter and other Gram-negative bacteria.</title>
        <authorList>
            <person name="Saeedi A."/>
            <person name="Cummings N.J."/>
            <person name="Connerton I.F."/>
            <person name="Connerton P.L."/>
        </authorList>
    </citation>
    <scope>NUCLEOTIDE SEQUENCE [LARGE SCALE GENOMIC DNA]</scope>
    <source>
        <strain evidence="4">XL5</strain>
    </source>
</reference>
<evidence type="ECO:0000256" key="1">
    <source>
        <dbReference type="ARBA" id="ARBA00022801"/>
    </source>
</evidence>
<dbReference type="GO" id="GO:0008239">
    <property type="term" value="F:dipeptidyl-peptidase activity"/>
    <property type="evidence" value="ECO:0007669"/>
    <property type="project" value="InterPro"/>
</dbReference>
<keyword evidence="1" id="KW-0378">Hydrolase</keyword>